<comment type="caution">
    <text evidence="1">The sequence shown here is derived from an EMBL/GenBank/DDBJ whole genome shotgun (WGS) entry which is preliminary data.</text>
</comment>
<dbReference type="AlphaFoldDB" id="A0A392WAM7"/>
<sequence>MTTRGKGKIVQNPTEIRIRRAVRIIEEEGGAVDFVI</sequence>
<keyword evidence="2" id="KW-1185">Reference proteome</keyword>
<protein>
    <submittedName>
        <fullName evidence="1">Uncharacterized protein</fullName>
    </submittedName>
</protein>
<organism evidence="1 2">
    <name type="scientific">Trifolium medium</name>
    <dbReference type="NCBI Taxonomy" id="97028"/>
    <lineage>
        <taxon>Eukaryota</taxon>
        <taxon>Viridiplantae</taxon>
        <taxon>Streptophyta</taxon>
        <taxon>Embryophyta</taxon>
        <taxon>Tracheophyta</taxon>
        <taxon>Spermatophyta</taxon>
        <taxon>Magnoliopsida</taxon>
        <taxon>eudicotyledons</taxon>
        <taxon>Gunneridae</taxon>
        <taxon>Pentapetalae</taxon>
        <taxon>rosids</taxon>
        <taxon>fabids</taxon>
        <taxon>Fabales</taxon>
        <taxon>Fabaceae</taxon>
        <taxon>Papilionoideae</taxon>
        <taxon>50 kb inversion clade</taxon>
        <taxon>NPAAA clade</taxon>
        <taxon>Hologalegina</taxon>
        <taxon>IRL clade</taxon>
        <taxon>Trifolieae</taxon>
        <taxon>Trifolium</taxon>
    </lineage>
</organism>
<dbReference type="EMBL" id="LXQA011443592">
    <property type="protein sequence ID" value="MCI97447.1"/>
    <property type="molecule type" value="Genomic_DNA"/>
</dbReference>
<name>A0A392WAM7_9FABA</name>
<feature type="non-terminal residue" evidence="1">
    <location>
        <position position="36"/>
    </location>
</feature>
<proteinExistence type="predicted"/>
<evidence type="ECO:0000313" key="2">
    <source>
        <dbReference type="Proteomes" id="UP000265520"/>
    </source>
</evidence>
<evidence type="ECO:0000313" key="1">
    <source>
        <dbReference type="EMBL" id="MCI97447.1"/>
    </source>
</evidence>
<reference evidence="1 2" key="1">
    <citation type="journal article" date="2018" name="Front. Plant Sci.">
        <title>Red Clover (Trifolium pratense) and Zigzag Clover (T. medium) - A Picture of Genomic Similarities and Differences.</title>
        <authorList>
            <person name="Dluhosova J."/>
            <person name="Istvanek J."/>
            <person name="Nedelnik J."/>
            <person name="Repkova J."/>
        </authorList>
    </citation>
    <scope>NUCLEOTIDE SEQUENCE [LARGE SCALE GENOMIC DNA]</scope>
    <source>
        <strain evidence="2">cv. 10/8</strain>
        <tissue evidence="1">Leaf</tissue>
    </source>
</reference>
<accession>A0A392WAM7</accession>
<dbReference type="Proteomes" id="UP000265520">
    <property type="component" value="Unassembled WGS sequence"/>
</dbReference>